<evidence type="ECO:0000256" key="5">
    <source>
        <dbReference type="ARBA" id="ARBA00022723"/>
    </source>
</evidence>
<keyword evidence="9" id="KW-0238">DNA-binding</keyword>
<evidence type="ECO:0000256" key="6">
    <source>
        <dbReference type="ARBA" id="ARBA00022801"/>
    </source>
</evidence>
<accession>A0A1U7W9A2</accession>
<comment type="cofactor">
    <cofactor evidence="1">
        <name>a divalent metal cation</name>
        <dbReference type="ChEBI" id="CHEBI:60240"/>
    </cofactor>
</comment>
<evidence type="ECO:0000256" key="10">
    <source>
        <dbReference type="ARBA" id="ARBA00023163"/>
    </source>
</evidence>
<dbReference type="InterPro" id="IPR027806">
    <property type="entry name" value="HARBI1_dom"/>
</dbReference>
<evidence type="ECO:0000256" key="11">
    <source>
        <dbReference type="ARBA" id="ARBA00023242"/>
    </source>
</evidence>
<reference evidence="14" key="1">
    <citation type="journal article" date="2013" name="Genome Biol.">
        <title>Reference genomes and transcriptomes of Nicotiana sylvestris and Nicotiana tomentosiformis.</title>
        <authorList>
            <person name="Sierro N."/>
            <person name="Battey J.N."/>
            <person name="Ouadi S."/>
            <person name="Bovet L."/>
            <person name="Goepfert S."/>
            <person name="Bakaher N."/>
            <person name="Peitsch M.C."/>
            <person name="Ivanov N.V."/>
        </authorList>
    </citation>
    <scope>NUCLEOTIDE SEQUENCE [LARGE SCALE GENOMIC DNA]</scope>
</reference>
<keyword evidence="11" id="KW-0539">Nucleus</keyword>
<evidence type="ECO:0000256" key="2">
    <source>
        <dbReference type="ARBA" id="ARBA00004123"/>
    </source>
</evidence>
<evidence type="ECO:0000256" key="12">
    <source>
        <dbReference type="SAM" id="MobiDB-lite"/>
    </source>
</evidence>
<dbReference type="GO" id="GO:0005634">
    <property type="term" value="C:nucleus"/>
    <property type="evidence" value="ECO:0007669"/>
    <property type="project" value="UniProtKB-SubCell"/>
</dbReference>
<dbReference type="KEGG" id="nsy:104221796"/>
<keyword evidence="10" id="KW-0804">Transcription</keyword>
<keyword evidence="7" id="KW-0611">Plant defense</keyword>
<dbReference type="InterPro" id="IPR058353">
    <property type="entry name" value="DUF8040"/>
</dbReference>
<dbReference type="SMART" id="SM00380">
    <property type="entry name" value="AP2"/>
    <property type="match status" value="1"/>
</dbReference>
<dbReference type="PANTHER" id="PTHR22930">
    <property type="match status" value="1"/>
</dbReference>
<reference evidence="15" key="2">
    <citation type="submission" date="2025-08" db="UniProtKB">
        <authorList>
            <consortium name="RefSeq"/>
        </authorList>
    </citation>
    <scope>IDENTIFICATION</scope>
    <source>
        <tissue evidence="15">Leaf</tissue>
    </source>
</reference>
<dbReference type="Pfam" id="PF26138">
    <property type="entry name" value="DUF8040"/>
    <property type="match status" value="1"/>
</dbReference>
<dbReference type="SUPFAM" id="SSF54171">
    <property type="entry name" value="DNA-binding domain"/>
    <property type="match status" value="1"/>
</dbReference>
<sequence length="935" mass="106581">MSKFKNKSCKELGGIEERRVRLGEGSTFIHRIRILLEESMMGWFITNAVFVSARKVIVNMPCLKAQLQRVVLTPSAHSLGEEALVNTSMLAKEKTGKVRLTQKTLPHKGIFLIAQGEFNVSMSYSLHNFHVVVLVLATHSTGREAGVGTNMKARSCITLNTTTGINAQMLYKCEAIHSLLRSNRDVTNALWTKTLMYGRNTTAQEKNHAKMVTEDYGRTHANLYKNELIVDRGSSAFCVWKCKFLHTAGQNNKVLKGKVQYTGNETHARLKRKHYKISTHSQEEKSRIDISLMLARRKFRTHLPSHLVQRTGICILAGTYLRLMVNSAFEGKPTDIGNNTKMLETAKHCSTDFGRLQRGDNDIEDASKSKITMKHISTTSTEVSEQHEKGHFDSAWLIQCKKTQFTQKTNKVAVGTIKRGNFQPFKYHMDSIVFGLHDETQFPGVWKRKNGKYAAVIRDPIKKKRVWLGTFSVAQEDSKAYLAKQCEFEKLNQGKQGGESNNCEQFQPDSSGAELSPLANEQSLNTADLHCVWMMADRNNQNNRQILEQVSSLATYAACLVAIWFWTYVREIENDRRTITHDIRLESEQVRHELLSHLFSTELCRNIIRMTPLAFTDLCEMLVREGDLRPTLQATVEEQVAKTLYLLAHNTTNRELAFIFRRSGESVSRHFHIVLRAILGLYEKFIKQPDGSQVPSEIASSPRFYPYFKDCIGAIDGTRIRVKVSQREAPRYRGRKDYPTQNVLAACTFDLKFTYVLAGWEGTASDSRIMKEALNRQDPLKLPEGKYYLVDAGLMLRSGLITPYRGERYHLKEYSRNPPRNPHELFNLRHASLHNAIERAFGVLKKRFPIISSSTEPSYGVESQKLIIFSCCILHNYLRVADPNDELLAQVDAELMNDNVVHEEPPNPRESSEEFRKGELIRDGIAADMWANYQV</sequence>
<dbReference type="InterPro" id="IPR001471">
    <property type="entry name" value="AP2/ERF_dom"/>
</dbReference>
<gene>
    <name evidence="15" type="primary">LOC104221796</name>
</gene>
<dbReference type="PANTHER" id="PTHR22930:SF268">
    <property type="entry name" value="NUCLEASE HARBI1"/>
    <property type="match status" value="1"/>
</dbReference>
<dbReference type="GO" id="GO:0004518">
    <property type="term" value="F:nuclease activity"/>
    <property type="evidence" value="ECO:0007669"/>
    <property type="project" value="UniProtKB-KW"/>
</dbReference>
<feature type="compositionally biased region" description="Polar residues" evidence="12">
    <location>
        <begin position="498"/>
        <end position="510"/>
    </location>
</feature>
<dbReference type="InterPro" id="IPR045249">
    <property type="entry name" value="HARBI1-like"/>
</dbReference>
<evidence type="ECO:0000313" key="15">
    <source>
        <dbReference type="RefSeq" id="XP_009771234.1"/>
    </source>
</evidence>
<organism evidence="14 15">
    <name type="scientific">Nicotiana sylvestris</name>
    <name type="common">Wood tobacco</name>
    <name type="synonym">South American tobacco</name>
    <dbReference type="NCBI Taxonomy" id="4096"/>
    <lineage>
        <taxon>Eukaryota</taxon>
        <taxon>Viridiplantae</taxon>
        <taxon>Streptophyta</taxon>
        <taxon>Embryophyta</taxon>
        <taxon>Tracheophyta</taxon>
        <taxon>Spermatophyta</taxon>
        <taxon>Magnoliopsida</taxon>
        <taxon>eudicotyledons</taxon>
        <taxon>Gunneridae</taxon>
        <taxon>Pentapetalae</taxon>
        <taxon>asterids</taxon>
        <taxon>lamiids</taxon>
        <taxon>Solanales</taxon>
        <taxon>Solanaceae</taxon>
        <taxon>Nicotianoideae</taxon>
        <taxon>Nicotianeae</taxon>
        <taxon>Nicotiana</taxon>
    </lineage>
</organism>
<dbReference type="InterPro" id="IPR036955">
    <property type="entry name" value="AP2/ERF_dom_sf"/>
</dbReference>
<dbReference type="PROSITE" id="PS51032">
    <property type="entry name" value="AP2_ERF"/>
    <property type="match status" value="1"/>
</dbReference>
<dbReference type="Proteomes" id="UP000189701">
    <property type="component" value="Unplaced"/>
</dbReference>
<dbReference type="Gene3D" id="3.30.730.10">
    <property type="entry name" value="AP2/ERF domain"/>
    <property type="match status" value="1"/>
</dbReference>
<dbReference type="AlphaFoldDB" id="A0A1U7W9A2"/>
<evidence type="ECO:0000256" key="9">
    <source>
        <dbReference type="ARBA" id="ARBA00023125"/>
    </source>
</evidence>
<keyword evidence="8" id="KW-0805">Transcription regulation</keyword>
<keyword evidence="4" id="KW-0540">Nuclease</keyword>
<evidence type="ECO:0000256" key="4">
    <source>
        <dbReference type="ARBA" id="ARBA00022722"/>
    </source>
</evidence>
<dbReference type="InterPro" id="IPR016177">
    <property type="entry name" value="DNA-bd_dom_sf"/>
</dbReference>
<comment type="subcellular location">
    <subcellularLocation>
        <location evidence="2">Nucleus</location>
    </subcellularLocation>
</comment>
<feature type="region of interest" description="Disordered" evidence="12">
    <location>
        <begin position="493"/>
        <end position="515"/>
    </location>
</feature>
<feature type="domain" description="AP2/ERF" evidence="13">
    <location>
        <begin position="441"/>
        <end position="504"/>
    </location>
</feature>
<keyword evidence="14" id="KW-1185">Reference proteome</keyword>
<dbReference type="GO" id="GO:0016787">
    <property type="term" value="F:hydrolase activity"/>
    <property type="evidence" value="ECO:0007669"/>
    <property type="project" value="UniProtKB-KW"/>
</dbReference>
<evidence type="ECO:0000256" key="8">
    <source>
        <dbReference type="ARBA" id="ARBA00023015"/>
    </source>
</evidence>
<evidence type="ECO:0000313" key="14">
    <source>
        <dbReference type="Proteomes" id="UP000189701"/>
    </source>
</evidence>
<dbReference type="GeneID" id="104221796"/>
<keyword evidence="5" id="KW-0479">Metal-binding</keyword>
<dbReference type="GO" id="GO:0006952">
    <property type="term" value="P:defense response"/>
    <property type="evidence" value="ECO:0007669"/>
    <property type="project" value="UniProtKB-KW"/>
</dbReference>
<evidence type="ECO:0000259" key="13">
    <source>
        <dbReference type="PROSITE" id="PS51032"/>
    </source>
</evidence>
<dbReference type="Pfam" id="PF13359">
    <property type="entry name" value="DDE_Tnp_4"/>
    <property type="match status" value="1"/>
</dbReference>
<comment type="similarity">
    <text evidence="3">Belongs to the HARBI1 family.</text>
</comment>
<dbReference type="GO" id="GO:0003677">
    <property type="term" value="F:DNA binding"/>
    <property type="evidence" value="ECO:0007669"/>
    <property type="project" value="UniProtKB-KW"/>
</dbReference>
<evidence type="ECO:0000256" key="3">
    <source>
        <dbReference type="ARBA" id="ARBA00006958"/>
    </source>
</evidence>
<dbReference type="RefSeq" id="XP_009771234.1">
    <property type="nucleotide sequence ID" value="XM_009772932.1"/>
</dbReference>
<name>A0A1U7W9A2_NICSY</name>
<dbReference type="CDD" id="cd00018">
    <property type="entry name" value="AP2"/>
    <property type="match status" value="1"/>
</dbReference>
<protein>
    <submittedName>
        <fullName evidence="15">Uncharacterized protein LOC104221796</fullName>
    </submittedName>
</protein>
<dbReference type="GO" id="GO:0046872">
    <property type="term" value="F:metal ion binding"/>
    <property type="evidence" value="ECO:0007669"/>
    <property type="project" value="UniProtKB-KW"/>
</dbReference>
<dbReference type="eggNOG" id="KOG4585">
    <property type="taxonomic scope" value="Eukaryota"/>
</dbReference>
<keyword evidence="6" id="KW-0378">Hydrolase</keyword>
<proteinExistence type="inferred from homology"/>
<dbReference type="GO" id="GO:0003700">
    <property type="term" value="F:DNA-binding transcription factor activity"/>
    <property type="evidence" value="ECO:0007669"/>
    <property type="project" value="InterPro"/>
</dbReference>
<evidence type="ECO:0000256" key="1">
    <source>
        <dbReference type="ARBA" id="ARBA00001968"/>
    </source>
</evidence>
<evidence type="ECO:0000256" key="7">
    <source>
        <dbReference type="ARBA" id="ARBA00022821"/>
    </source>
</evidence>